<accession>A0A966FYV3</accession>
<comment type="caution">
    <text evidence="1">The sequence shown here is derived from an EMBL/GenBank/DDBJ whole genome shotgun (WGS) entry which is preliminary data.</text>
</comment>
<gene>
    <name evidence="1" type="ORF">GPJ16_06660</name>
</gene>
<protein>
    <recommendedName>
        <fullName evidence="3">DDE transposase family protein</fullName>
    </recommendedName>
</protein>
<sequence length="73" mass="7990">MGKTLHPTPHTPHPASAQNWYIVQENTGICQIIALENGKTPVNGQYWGPFAERGEAIARRVGLIRAGKCQPIV</sequence>
<dbReference type="AlphaFoldDB" id="A0A966FYV3"/>
<evidence type="ECO:0000313" key="2">
    <source>
        <dbReference type="Proteomes" id="UP000799330"/>
    </source>
</evidence>
<name>A0A966FYV3_MICAE</name>
<organism evidence="1 2">
    <name type="scientific">Microcystis aeruginosa G11-04</name>
    <dbReference type="NCBI Taxonomy" id="2685956"/>
    <lineage>
        <taxon>Bacteria</taxon>
        <taxon>Bacillati</taxon>
        <taxon>Cyanobacteriota</taxon>
        <taxon>Cyanophyceae</taxon>
        <taxon>Oscillatoriophycideae</taxon>
        <taxon>Chroococcales</taxon>
        <taxon>Microcystaceae</taxon>
        <taxon>Microcystis</taxon>
    </lineage>
</organism>
<reference evidence="1" key="1">
    <citation type="journal article" date="2019" name="Mol. Ecol.">
        <title>Genome evolution and host-microbiome shifts correspond with intraspecific niche divergence within harmful algal bloom-forming Microcystis aeruginosa.</title>
        <authorList>
            <person name="Jackrel S.L."/>
            <person name="White J.D."/>
            <person name="Evans J.T."/>
            <person name="Buffin K."/>
            <person name="Hayden K."/>
            <person name="Sarnelle O."/>
            <person name="Denef V.J."/>
        </authorList>
    </citation>
    <scope>NUCLEOTIDE SEQUENCE</scope>
    <source>
        <strain evidence="1">G11-04</strain>
    </source>
</reference>
<evidence type="ECO:0008006" key="3">
    <source>
        <dbReference type="Google" id="ProtNLM"/>
    </source>
</evidence>
<dbReference type="EMBL" id="JAADAI010000063">
    <property type="protein sequence ID" value="NCS56640.1"/>
    <property type="molecule type" value="Genomic_DNA"/>
</dbReference>
<dbReference type="Proteomes" id="UP000799330">
    <property type="component" value="Unassembled WGS sequence"/>
</dbReference>
<evidence type="ECO:0000313" key="1">
    <source>
        <dbReference type="EMBL" id="NCS56640.1"/>
    </source>
</evidence>
<proteinExistence type="predicted"/>